<reference evidence="3 4" key="1">
    <citation type="journal article" date="2023" name="Plants (Basel)">
        <title>Bridging the Gap: Combining Genomics and Transcriptomics Approaches to Understand Stylosanthes scabra, an Orphan Legume from the Brazilian Caatinga.</title>
        <authorList>
            <person name="Ferreira-Neto J.R.C."/>
            <person name="da Silva M.D."/>
            <person name="Binneck E."/>
            <person name="de Melo N.F."/>
            <person name="da Silva R.H."/>
            <person name="de Melo A.L.T.M."/>
            <person name="Pandolfi V."/>
            <person name="Bustamante F.O."/>
            <person name="Brasileiro-Vidal A.C."/>
            <person name="Benko-Iseppon A.M."/>
        </authorList>
    </citation>
    <scope>NUCLEOTIDE SEQUENCE [LARGE SCALE GENOMIC DNA]</scope>
    <source>
        <tissue evidence="3">Leaves</tissue>
    </source>
</reference>
<feature type="compositionally biased region" description="Basic and acidic residues" evidence="1">
    <location>
        <begin position="128"/>
        <end position="142"/>
    </location>
</feature>
<dbReference type="PANTHER" id="PTHR35741:SF1">
    <property type="entry name" value="FACTOR CWC22-LIKE PROTEIN, PUTATIVE (DUF3245)-RELATED"/>
    <property type="match status" value="1"/>
</dbReference>
<comment type="caution">
    <text evidence="3">The sequence shown here is derived from an EMBL/GenBank/DDBJ whole genome shotgun (WGS) entry which is preliminary data.</text>
</comment>
<dbReference type="EMBL" id="JASCZI010030355">
    <property type="protein sequence ID" value="MED6121737.1"/>
    <property type="molecule type" value="Genomic_DNA"/>
</dbReference>
<protein>
    <submittedName>
        <fullName evidence="3">Uncharacterized protein</fullName>
    </submittedName>
</protein>
<feature type="signal peptide" evidence="2">
    <location>
        <begin position="1"/>
        <end position="32"/>
    </location>
</feature>
<name>A0ABU6RCJ0_9FABA</name>
<sequence>MGHCSVMRSLTEKTINILPLLLFLTLLTNTSAAAATHHTPPVAVDGDSPKGTNKEVEMSVAETPKKTSTSQIVKLDKALKLAEVWVNSMSKGADVDEQPDTEVEGRPERLGLGAKVSRKSKVGPSDDPVDRKLYAKMQAEKRKTAKIAQESAASTALDDEEYDEELESRASAFTKRKVSIPSTLPNKKKK</sequence>
<dbReference type="InterPro" id="IPR021641">
    <property type="entry name" value="DUF3245"/>
</dbReference>
<evidence type="ECO:0000256" key="1">
    <source>
        <dbReference type="SAM" id="MobiDB-lite"/>
    </source>
</evidence>
<accession>A0ABU6RCJ0</accession>
<dbReference type="Proteomes" id="UP001341840">
    <property type="component" value="Unassembled WGS sequence"/>
</dbReference>
<gene>
    <name evidence="3" type="ORF">PIB30_032971</name>
</gene>
<evidence type="ECO:0000313" key="3">
    <source>
        <dbReference type="EMBL" id="MED6121737.1"/>
    </source>
</evidence>
<feature type="compositionally biased region" description="Acidic residues" evidence="1">
    <location>
        <begin position="157"/>
        <end position="166"/>
    </location>
</feature>
<feature type="region of interest" description="Disordered" evidence="1">
    <location>
        <begin position="38"/>
        <end position="63"/>
    </location>
</feature>
<feature type="chain" id="PRO_5046197646" evidence="2">
    <location>
        <begin position="33"/>
        <end position="190"/>
    </location>
</feature>
<evidence type="ECO:0000313" key="4">
    <source>
        <dbReference type="Proteomes" id="UP001341840"/>
    </source>
</evidence>
<evidence type="ECO:0000256" key="2">
    <source>
        <dbReference type="SAM" id="SignalP"/>
    </source>
</evidence>
<proteinExistence type="predicted"/>
<organism evidence="3 4">
    <name type="scientific">Stylosanthes scabra</name>
    <dbReference type="NCBI Taxonomy" id="79078"/>
    <lineage>
        <taxon>Eukaryota</taxon>
        <taxon>Viridiplantae</taxon>
        <taxon>Streptophyta</taxon>
        <taxon>Embryophyta</taxon>
        <taxon>Tracheophyta</taxon>
        <taxon>Spermatophyta</taxon>
        <taxon>Magnoliopsida</taxon>
        <taxon>eudicotyledons</taxon>
        <taxon>Gunneridae</taxon>
        <taxon>Pentapetalae</taxon>
        <taxon>rosids</taxon>
        <taxon>fabids</taxon>
        <taxon>Fabales</taxon>
        <taxon>Fabaceae</taxon>
        <taxon>Papilionoideae</taxon>
        <taxon>50 kb inversion clade</taxon>
        <taxon>dalbergioids sensu lato</taxon>
        <taxon>Dalbergieae</taxon>
        <taxon>Pterocarpus clade</taxon>
        <taxon>Stylosanthes</taxon>
    </lineage>
</organism>
<dbReference type="PANTHER" id="PTHR35741">
    <property type="entry name" value="FACTOR CWC22-LIKE PROTEIN, PUTATIVE (DUF3245)-RELATED"/>
    <property type="match status" value="1"/>
</dbReference>
<keyword evidence="2" id="KW-0732">Signal</keyword>
<feature type="compositionally biased region" description="Polar residues" evidence="1">
    <location>
        <begin position="180"/>
        <end position="190"/>
    </location>
</feature>
<dbReference type="Pfam" id="PF11595">
    <property type="entry name" value="DUF3245"/>
    <property type="match status" value="1"/>
</dbReference>
<feature type="region of interest" description="Disordered" evidence="1">
    <location>
        <begin position="90"/>
        <end position="190"/>
    </location>
</feature>
<keyword evidence="4" id="KW-1185">Reference proteome</keyword>